<keyword evidence="1" id="KW-1133">Transmembrane helix</keyword>
<keyword evidence="1" id="KW-0472">Membrane</keyword>
<evidence type="ECO:0000256" key="1">
    <source>
        <dbReference type="SAM" id="Phobius"/>
    </source>
</evidence>
<organism evidence="2 3">
    <name type="scientific">Alicyclobacillus vulcanalis</name>
    <dbReference type="NCBI Taxonomy" id="252246"/>
    <lineage>
        <taxon>Bacteria</taxon>
        <taxon>Bacillati</taxon>
        <taxon>Bacillota</taxon>
        <taxon>Bacilli</taxon>
        <taxon>Bacillales</taxon>
        <taxon>Alicyclobacillaceae</taxon>
        <taxon>Alicyclobacillus</taxon>
    </lineage>
</organism>
<name>A0A1N7LVS1_9BACL</name>
<protein>
    <submittedName>
        <fullName evidence="2">Uncharacterized protein</fullName>
    </submittedName>
</protein>
<feature type="transmembrane region" description="Helical" evidence="1">
    <location>
        <begin position="163"/>
        <end position="184"/>
    </location>
</feature>
<evidence type="ECO:0000313" key="2">
    <source>
        <dbReference type="EMBL" id="SIS77955.1"/>
    </source>
</evidence>
<feature type="transmembrane region" description="Helical" evidence="1">
    <location>
        <begin position="84"/>
        <end position="105"/>
    </location>
</feature>
<keyword evidence="3" id="KW-1185">Reference proteome</keyword>
<sequence>MRYSKTWVNVLYILVFTCVFSLLDGCLGFMMQRTYINNPAYLLFYAFTMIVAFFVSFVSNLWVSACLLYGRHEIKSWLYSLRKLIFPFICACSVVFIFSILLFQIELHLFSSIWKIVVYAIVFIIFSISLSFFGLQFSCVVFDTKDGHRSSFARAISIMRNAPVKATCMSMVIIGIIGWVSFLANRVTHNGINYTIDDTTLLLFGPLWMLGFAKIYKDPSSIDTSWSNEAPRPR</sequence>
<keyword evidence="1" id="KW-0812">Transmembrane</keyword>
<feature type="transmembrane region" description="Helical" evidence="1">
    <location>
        <begin position="42"/>
        <end position="63"/>
    </location>
</feature>
<gene>
    <name evidence="2" type="ORF">SAMN05421799_10418</name>
</gene>
<feature type="transmembrane region" description="Helical" evidence="1">
    <location>
        <begin position="7"/>
        <end position="30"/>
    </location>
</feature>
<accession>A0A1N7LVS1</accession>
<reference evidence="3" key="1">
    <citation type="submission" date="2017-01" db="EMBL/GenBank/DDBJ databases">
        <authorList>
            <person name="Varghese N."/>
            <person name="Submissions S."/>
        </authorList>
    </citation>
    <scope>NUCLEOTIDE SEQUENCE [LARGE SCALE GENOMIC DNA]</scope>
    <source>
        <strain evidence="3">DSM 16176</strain>
    </source>
</reference>
<proteinExistence type="predicted"/>
<feature type="transmembrane region" description="Helical" evidence="1">
    <location>
        <begin position="199"/>
        <end position="216"/>
    </location>
</feature>
<dbReference type="AlphaFoldDB" id="A0A1N7LVS1"/>
<dbReference type="Proteomes" id="UP000186156">
    <property type="component" value="Unassembled WGS sequence"/>
</dbReference>
<dbReference type="EMBL" id="FTOO01000004">
    <property type="protein sequence ID" value="SIS77955.1"/>
    <property type="molecule type" value="Genomic_DNA"/>
</dbReference>
<evidence type="ECO:0000313" key="3">
    <source>
        <dbReference type="Proteomes" id="UP000186156"/>
    </source>
</evidence>
<feature type="transmembrane region" description="Helical" evidence="1">
    <location>
        <begin position="117"/>
        <end position="142"/>
    </location>
</feature>